<dbReference type="Proteomes" id="UP000260758">
    <property type="component" value="Unassembled WGS sequence"/>
</dbReference>
<dbReference type="RefSeq" id="WP_117718225.1">
    <property type="nucleotide sequence ID" value="NZ_QSTP01000001.1"/>
</dbReference>
<reference evidence="1 2" key="1">
    <citation type="submission" date="2018-08" db="EMBL/GenBank/DDBJ databases">
        <title>A genome reference for cultivated species of the human gut microbiota.</title>
        <authorList>
            <person name="Zou Y."/>
            <person name="Xue W."/>
            <person name="Luo G."/>
        </authorList>
    </citation>
    <scope>NUCLEOTIDE SEQUENCE [LARGE SCALE GENOMIC DNA]</scope>
    <source>
        <strain evidence="1 2">OM07-13</strain>
    </source>
</reference>
<organism evidence="1 2">
    <name type="scientific">Agathobacter rectalis</name>
    <dbReference type="NCBI Taxonomy" id="39491"/>
    <lineage>
        <taxon>Bacteria</taxon>
        <taxon>Bacillati</taxon>
        <taxon>Bacillota</taxon>
        <taxon>Clostridia</taxon>
        <taxon>Lachnospirales</taxon>
        <taxon>Lachnospiraceae</taxon>
        <taxon>Agathobacter</taxon>
    </lineage>
</organism>
<evidence type="ECO:0000313" key="1">
    <source>
        <dbReference type="EMBL" id="RGM75466.1"/>
    </source>
</evidence>
<dbReference type="AlphaFoldDB" id="A0A3E4YL23"/>
<accession>A0A3E4YL23</accession>
<name>A0A3E4YL23_9FIRM</name>
<sequence length="124" mass="14996">MKNLEENSVFKNFMSIEDIKNYVNNKVERKAEYIYVPEKQLLFSIMAYVFEHIDEPYQNMETVNKFLQMSYLKDNKNHRIFDMIIVTIPEDDIARKNYINVRENCDEITYNTIINDLFTSVIKY</sequence>
<protein>
    <submittedName>
        <fullName evidence="1">Uncharacterized protein</fullName>
    </submittedName>
</protein>
<dbReference type="EMBL" id="QSTP01000001">
    <property type="protein sequence ID" value="RGM75466.1"/>
    <property type="molecule type" value="Genomic_DNA"/>
</dbReference>
<gene>
    <name evidence="1" type="ORF">DXB99_02785</name>
</gene>
<evidence type="ECO:0000313" key="2">
    <source>
        <dbReference type="Proteomes" id="UP000260758"/>
    </source>
</evidence>
<proteinExistence type="predicted"/>
<comment type="caution">
    <text evidence="1">The sequence shown here is derived from an EMBL/GenBank/DDBJ whole genome shotgun (WGS) entry which is preliminary data.</text>
</comment>